<evidence type="ECO:0000313" key="2">
    <source>
        <dbReference type="EMBL" id="TQJ11557.1"/>
    </source>
</evidence>
<feature type="signal peptide" evidence="1">
    <location>
        <begin position="1"/>
        <end position="17"/>
    </location>
</feature>
<proteinExistence type="predicted"/>
<sequence length="84" mass="9310">MAVLLLPGLLLAGPLPAEMLPAGWGSVARLRAGAQQVACWSSSGRRMMSGWRLLGPRIASRFRILSMREWAAWIRGAIRLKVRR</sequence>
<organism evidence="2 3">
    <name type="scientific">Kribbella jejuensis</name>
    <dbReference type="NCBI Taxonomy" id="236068"/>
    <lineage>
        <taxon>Bacteria</taxon>
        <taxon>Bacillati</taxon>
        <taxon>Actinomycetota</taxon>
        <taxon>Actinomycetes</taxon>
        <taxon>Propionibacteriales</taxon>
        <taxon>Kribbellaceae</taxon>
        <taxon>Kribbella</taxon>
    </lineage>
</organism>
<accession>A0A542E8B0</accession>
<reference evidence="2 3" key="1">
    <citation type="submission" date="2019-06" db="EMBL/GenBank/DDBJ databases">
        <title>Sequencing the genomes of 1000 actinobacteria strains.</title>
        <authorList>
            <person name="Klenk H.-P."/>
        </authorList>
    </citation>
    <scope>NUCLEOTIDE SEQUENCE [LARGE SCALE GENOMIC DNA]</scope>
    <source>
        <strain evidence="2 3">DSM 17305</strain>
    </source>
</reference>
<dbReference type="Proteomes" id="UP000316298">
    <property type="component" value="Unassembled WGS sequence"/>
</dbReference>
<gene>
    <name evidence="2" type="ORF">FB475_4476</name>
</gene>
<dbReference type="EMBL" id="VFMM01000002">
    <property type="protein sequence ID" value="TQJ11557.1"/>
    <property type="molecule type" value="Genomic_DNA"/>
</dbReference>
<evidence type="ECO:0000313" key="3">
    <source>
        <dbReference type="Proteomes" id="UP000316298"/>
    </source>
</evidence>
<name>A0A542E8B0_9ACTN</name>
<comment type="caution">
    <text evidence="2">The sequence shown here is derived from an EMBL/GenBank/DDBJ whole genome shotgun (WGS) entry which is preliminary data.</text>
</comment>
<evidence type="ECO:0000256" key="1">
    <source>
        <dbReference type="SAM" id="SignalP"/>
    </source>
</evidence>
<keyword evidence="3" id="KW-1185">Reference proteome</keyword>
<feature type="chain" id="PRO_5038547007" evidence="1">
    <location>
        <begin position="18"/>
        <end position="84"/>
    </location>
</feature>
<keyword evidence="1" id="KW-0732">Signal</keyword>
<dbReference type="AlphaFoldDB" id="A0A542E8B0"/>
<protein>
    <submittedName>
        <fullName evidence="2">Uncharacterized protein</fullName>
    </submittedName>
</protein>